<dbReference type="Proteomes" id="UP001143372">
    <property type="component" value="Unassembled WGS sequence"/>
</dbReference>
<sequence>MFGQLPACINLDIPELGEAPQIKAGQPALLHGRLRQITWDEEDMTTTNRLRGLAIFQRGRRAVIVLLFECQTGRLPTTRLDAVSRTVP</sequence>
<reference evidence="1" key="2">
    <citation type="submission" date="2023-01" db="EMBL/GenBank/DDBJ databases">
        <authorList>
            <person name="Sun Q."/>
            <person name="Evtushenko L."/>
        </authorList>
    </citation>
    <scope>NUCLEOTIDE SEQUENCE</scope>
    <source>
        <strain evidence="1">VKM B-2347</strain>
    </source>
</reference>
<accession>A0A9W6J576</accession>
<organism evidence="1 2">
    <name type="scientific">Hansschlegelia plantiphila</name>
    <dbReference type="NCBI Taxonomy" id="374655"/>
    <lineage>
        <taxon>Bacteria</taxon>
        <taxon>Pseudomonadati</taxon>
        <taxon>Pseudomonadota</taxon>
        <taxon>Alphaproteobacteria</taxon>
        <taxon>Hyphomicrobiales</taxon>
        <taxon>Methylopilaceae</taxon>
        <taxon>Hansschlegelia</taxon>
    </lineage>
</organism>
<comment type="caution">
    <text evidence="1">The sequence shown here is derived from an EMBL/GenBank/DDBJ whole genome shotgun (WGS) entry which is preliminary data.</text>
</comment>
<dbReference type="AlphaFoldDB" id="A0A9W6J576"/>
<evidence type="ECO:0000313" key="1">
    <source>
        <dbReference type="EMBL" id="GLK69455.1"/>
    </source>
</evidence>
<gene>
    <name evidence="1" type="ORF">GCM10008179_30930</name>
</gene>
<evidence type="ECO:0000313" key="2">
    <source>
        <dbReference type="Proteomes" id="UP001143372"/>
    </source>
</evidence>
<keyword evidence="2" id="KW-1185">Reference proteome</keyword>
<dbReference type="EMBL" id="BSFI01000022">
    <property type="protein sequence ID" value="GLK69455.1"/>
    <property type="molecule type" value="Genomic_DNA"/>
</dbReference>
<protein>
    <submittedName>
        <fullName evidence="1">Uncharacterized protein</fullName>
    </submittedName>
</protein>
<name>A0A9W6J576_9HYPH</name>
<reference evidence="1" key="1">
    <citation type="journal article" date="2014" name="Int. J. Syst. Evol. Microbiol.">
        <title>Complete genome sequence of Corynebacterium casei LMG S-19264T (=DSM 44701T), isolated from a smear-ripened cheese.</title>
        <authorList>
            <consortium name="US DOE Joint Genome Institute (JGI-PGF)"/>
            <person name="Walter F."/>
            <person name="Albersmeier A."/>
            <person name="Kalinowski J."/>
            <person name="Ruckert C."/>
        </authorList>
    </citation>
    <scope>NUCLEOTIDE SEQUENCE</scope>
    <source>
        <strain evidence="1">VKM B-2347</strain>
    </source>
</reference>
<proteinExistence type="predicted"/>